<sequence length="146" mass="15658">LICRVPAYRNLEVAHMVLVHLVVTRGGRASEPHPFTYVPLSGRPRPHGRAPSGGSPQIPSPSAAPSHPVARRRFFLHRSGAASGAGKTSQGFGGGRREQKEIDSGELSLSGAGRACIRGDAFYFFSNNFTLRGRCSLKLVTPHDVT</sequence>
<dbReference type="InterPro" id="IPR014756">
    <property type="entry name" value="Ig_E-set"/>
</dbReference>
<dbReference type="InterPro" id="IPR013783">
    <property type="entry name" value="Ig-like_fold"/>
</dbReference>
<feature type="compositionally biased region" description="Low complexity" evidence="1">
    <location>
        <begin position="50"/>
        <end position="66"/>
    </location>
</feature>
<evidence type="ECO:0000313" key="2">
    <source>
        <dbReference type="EMBL" id="JAR87761.1"/>
    </source>
</evidence>
<accession>A0A147BAH4</accession>
<dbReference type="SUPFAM" id="SSF81296">
    <property type="entry name" value="E set domains"/>
    <property type="match status" value="1"/>
</dbReference>
<name>A0A147BAH4_IXORI</name>
<dbReference type="Gene3D" id="2.60.40.10">
    <property type="entry name" value="Immunoglobulins"/>
    <property type="match status" value="1"/>
</dbReference>
<proteinExistence type="predicted"/>
<organism evidence="2">
    <name type="scientific">Ixodes ricinus</name>
    <name type="common">Common tick</name>
    <name type="synonym">Acarus ricinus</name>
    <dbReference type="NCBI Taxonomy" id="34613"/>
    <lineage>
        <taxon>Eukaryota</taxon>
        <taxon>Metazoa</taxon>
        <taxon>Ecdysozoa</taxon>
        <taxon>Arthropoda</taxon>
        <taxon>Chelicerata</taxon>
        <taxon>Arachnida</taxon>
        <taxon>Acari</taxon>
        <taxon>Parasitiformes</taxon>
        <taxon>Ixodida</taxon>
        <taxon>Ixodoidea</taxon>
        <taxon>Ixodidae</taxon>
        <taxon>Ixodinae</taxon>
        <taxon>Ixodes</taxon>
    </lineage>
</organism>
<dbReference type="AlphaFoldDB" id="A0A147BAH4"/>
<dbReference type="EMBL" id="GEGO01007643">
    <property type="protein sequence ID" value="JAR87761.1"/>
    <property type="molecule type" value="Transcribed_RNA"/>
</dbReference>
<evidence type="ECO:0000256" key="1">
    <source>
        <dbReference type="SAM" id="MobiDB-lite"/>
    </source>
</evidence>
<protein>
    <submittedName>
        <fullName evidence="2">Uncharacterized protein</fullName>
    </submittedName>
</protein>
<reference evidence="2" key="1">
    <citation type="journal article" date="2018" name="PLoS Negl. Trop. Dis.">
        <title>Sialome diversity of ticks revealed by RNAseq of single tick salivary glands.</title>
        <authorList>
            <person name="Perner J."/>
            <person name="Kropackova S."/>
            <person name="Kopacek P."/>
            <person name="Ribeiro J.M."/>
        </authorList>
    </citation>
    <scope>NUCLEOTIDE SEQUENCE</scope>
    <source>
        <strain evidence="2">Siblings of single egg batch collected in Ceske Budejovice</strain>
        <tissue evidence="2">Salivary glands</tissue>
    </source>
</reference>
<feature type="non-terminal residue" evidence="2">
    <location>
        <position position="1"/>
    </location>
</feature>
<feature type="region of interest" description="Disordered" evidence="1">
    <location>
        <begin position="32"/>
        <end position="105"/>
    </location>
</feature>